<keyword evidence="3 5" id="KW-0862">Zinc</keyword>
<dbReference type="InterPro" id="IPR036291">
    <property type="entry name" value="NAD(P)-bd_dom_sf"/>
</dbReference>
<evidence type="ECO:0000259" key="7">
    <source>
        <dbReference type="Pfam" id="PF08240"/>
    </source>
</evidence>
<comment type="similarity">
    <text evidence="5">Belongs to the zinc-containing alcohol dehydrogenase family.</text>
</comment>
<dbReference type="Gene3D" id="3.90.180.10">
    <property type="entry name" value="Medium-chain alcohol dehydrogenases, catalytic domain"/>
    <property type="match status" value="1"/>
</dbReference>
<feature type="domain" description="Alcohol dehydrogenase-like N-terminal" evidence="7">
    <location>
        <begin position="25"/>
        <end position="133"/>
    </location>
</feature>
<dbReference type="Gene3D" id="3.40.50.720">
    <property type="entry name" value="NAD(P)-binding Rossmann-like Domain"/>
    <property type="match status" value="1"/>
</dbReference>
<keyword evidence="9" id="KW-1185">Reference proteome</keyword>
<name>A0ABV7QTS9_9PSEU</name>
<dbReference type="PROSITE" id="PS00059">
    <property type="entry name" value="ADH_ZINC"/>
    <property type="match status" value="1"/>
</dbReference>
<proteinExistence type="inferred from homology"/>
<dbReference type="PANTHER" id="PTHR42813">
    <property type="entry name" value="ZINC-TYPE ALCOHOL DEHYDROGENASE-LIKE"/>
    <property type="match status" value="1"/>
</dbReference>
<dbReference type="InterPro" id="IPR011032">
    <property type="entry name" value="GroES-like_sf"/>
</dbReference>
<dbReference type="SUPFAM" id="SSF51735">
    <property type="entry name" value="NAD(P)-binding Rossmann-fold domains"/>
    <property type="match status" value="1"/>
</dbReference>
<protein>
    <submittedName>
        <fullName evidence="8">Alcohol dehydrogenase catalytic domain-containing protein</fullName>
    </submittedName>
</protein>
<dbReference type="InterPro" id="IPR013149">
    <property type="entry name" value="ADH-like_C"/>
</dbReference>
<evidence type="ECO:0000256" key="3">
    <source>
        <dbReference type="ARBA" id="ARBA00022833"/>
    </source>
</evidence>
<dbReference type="SUPFAM" id="SSF50129">
    <property type="entry name" value="GroES-like"/>
    <property type="match status" value="1"/>
</dbReference>
<dbReference type="Pfam" id="PF00107">
    <property type="entry name" value="ADH_zinc_N"/>
    <property type="match status" value="1"/>
</dbReference>
<reference evidence="9" key="1">
    <citation type="journal article" date="2019" name="Int. J. Syst. Evol. Microbiol.">
        <title>The Global Catalogue of Microorganisms (GCM) 10K type strain sequencing project: providing services to taxonomists for standard genome sequencing and annotation.</title>
        <authorList>
            <consortium name="The Broad Institute Genomics Platform"/>
            <consortium name="The Broad Institute Genome Sequencing Center for Infectious Disease"/>
            <person name="Wu L."/>
            <person name="Ma J."/>
        </authorList>
    </citation>
    <scope>NUCLEOTIDE SEQUENCE [LARGE SCALE GENOMIC DNA]</scope>
    <source>
        <strain evidence="9">CGMCC 4.7682</strain>
    </source>
</reference>
<dbReference type="InterPro" id="IPR013154">
    <property type="entry name" value="ADH-like_N"/>
</dbReference>
<gene>
    <name evidence="8" type="ORF">ACFORO_41515</name>
</gene>
<dbReference type="RefSeq" id="WP_377875813.1">
    <property type="nucleotide sequence ID" value="NZ_JBHMAY010000085.1"/>
</dbReference>
<dbReference type="InterPro" id="IPR002328">
    <property type="entry name" value="ADH_Zn_CS"/>
</dbReference>
<evidence type="ECO:0000256" key="2">
    <source>
        <dbReference type="ARBA" id="ARBA00022723"/>
    </source>
</evidence>
<keyword evidence="2 5" id="KW-0479">Metal-binding</keyword>
<evidence type="ECO:0000313" key="9">
    <source>
        <dbReference type="Proteomes" id="UP001595764"/>
    </source>
</evidence>
<evidence type="ECO:0000256" key="5">
    <source>
        <dbReference type="RuleBase" id="RU361277"/>
    </source>
</evidence>
<sequence length="347" mass="35495">MRAVVVHGPGDVRVELVPEPRIGHPADAVVRVVAAAVCGSDLAVLRGRSPLPRPIRSGHEFVGVVEEVGGGIGRLRPGQFVIAPFSTSCGGCAHCRRGVTIACDRAQLFGEISPDGSVLEGGHAELVRVPLADTTLVAVPGSPPDDLLSPLLSLADVMPTGHEAAMCAGVGPGSGVVVVGDGAVGQCAVLASRRLGAERIVVMSRDPGRQALARQHGATDVVPGRGDAGVAEVLDLLGGGSGHVVEAVGTLESIRQAIGCARPGGRIGYAGLPWDVTLPLWELFGKNITLSGGGTSVRTHLPELLAEVLDGSLNPSAVFDAEFSLPDAPKAFQLMDSRGCVKPVLRP</sequence>
<comment type="cofactor">
    <cofactor evidence="1 5">
        <name>Zn(2+)</name>
        <dbReference type="ChEBI" id="CHEBI:29105"/>
    </cofactor>
</comment>
<keyword evidence="4" id="KW-0560">Oxidoreductase</keyword>
<dbReference type="Pfam" id="PF08240">
    <property type="entry name" value="ADH_N"/>
    <property type="match status" value="1"/>
</dbReference>
<organism evidence="8 9">
    <name type="scientific">Amycolatopsis halotolerans</name>
    <dbReference type="NCBI Taxonomy" id="330083"/>
    <lineage>
        <taxon>Bacteria</taxon>
        <taxon>Bacillati</taxon>
        <taxon>Actinomycetota</taxon>
        <taxon>Actinomycetes</taxon>
        <taxon>Pseudonocardiales</taxon>
        <taxon>Pseudonocardiaceae</taxon>
        <taxon>Amycolatopsis</taxon>
    </lineage>
</organism>
<evidence type="ECO:0000256" key="1">
    <source>
        <dbReference type="ARBA" id="ARBA00001947"/>
    </source>
</evidence>
<dbReference type="Proteomes" id="UP001595764">
    <property type="component" value="Unassembled WGS sequence"/>
</dbReference>
<dbReference type="PANTHER" id="PTHR42813:SF2">
    <property type="entry name" value="DEHYDROGENASE, ZINC-CONTAINING, PUTATIVE (AFU_ORTHOLOGUE AFUA_2G02810)-RELATED"/>
    <property type="match status" value="1"/>
</dbReference>
<comment type="caution">
    <text evidence="8">The sequence shown here is derived from an EMBL/GenBank/DDBJ whole genome shotgun (WGS) entry which is preliminary data.</text>
</comment>
<evidence type="ECO:0000256" key="4">
    <source>
        <dbReference type="ARBA" id="ARBA00023002"/>
    </source>
</evidence>
<evidence type="ECO:0000259" key="6">
    <source>
        <dbReference type="Pfam" id="PF00107"/>
    </source>
</evidence>
<accession>A0ABV7QTS9</accession>
<evidence type="ECO:0000313" key="8">
    <source>
        <dbReference type="EMBL" id="MFC3516702.1"/>
    </source>
</evidence>
<dbReference type="EMBL" id="JBHRWI010000069">
    <property type="protein sequence ID" value="MFC3516702.1"/>
    <property type="molecule type" value="Genomic_DNA"/>
</dbReference>
<feature type="domain" description="Alcohol dehydrogenase-like C-terminal" evidence="6">
    <location>
        <begin position="183"/>
        <end position="306"/>
    </location>
</feature>